<comment type="caution">
    <text evidence="3">The sequence shown here is derived from an EMBL/GenBank/DDBJ whole genome shotgun (WGS) entry which is preliminary data.</text>
</comment>
<sequence>MEPRPTWRVILDALTSPLINRQALARKVEAAHFPDPTSTRDVVPETTTDTESTANTTAAGDDVPSSQLSPVTDIIEVTEIEIDGLVGVVAADIVGFRQRFNSMKKLTLQGLAQCGVAVMTVVYILTNIQTVEHRLFMKKNLKDLRQCKDPLELFGHLNFYWNYLAYDLLDHMITELAKKHTFFQSVAGEMAVYKKDLQVFRKFTPLVLFCEADPRILDEDPPPGFRRKVIEFDWPETVTLEDVENFRRRYASSYNLQTTAMMLNSIGIGELTGESSVLEILRKKRALKALKESSQVAPTTIHSHSSATTDSAHMKREPVQMYTVDEDDFFAEKPSADYYCPVTKGLLLQPHLTSCCGNHFSREVVTRIQREKGACPLCKKPSWSAFLNRHFQRQVKSLRMFCRHVDRGCEWQGELAAFHRHLKSCPMKDDPLINGARAMTSHQEAKRGVIGEKKVKVTNQEQLIDWEDHGLRLHIPHNSLPDGCNQLELKIVASRTSHYKLPTDDGILVSTVYSFSHDLGDRKLCQPATLEIQHCVASTSYTPLCIVQSDEIVPPYQFQTLSGGKFVHGGRYGSIELDHFCSFGVYLQWYVASLIWALKPCAALYYTNIKPRSFHFHLYIAPHLNAVLKEIDKDVKEKNKDCEWGAVSLFEFLEEEQESTIELDLRKQPQSGWKLKHLSRNKIKAGDVVNMRSYLIPFQVRVSWAGGERKPVSQLEYDTVLTGAADHHLTVVSPDYCVTSESSTFSTTPNDFVFFPEPKLPDLVEIVGVVAQSKWREIGLGLGLENLLDSIQESNKYGVNPVQSCMTKVFDTWCTGETCEYSWKKLAEVLCSQSVNMSGILPDIRAKLIAKCKYV</sequence>
<proteinExistence type="predicted"/>
<keyword evidence="2" id="KW-0472">Membrane</keyword>
<dbReference type="GO" id="GO:0000209">
    <property type="term" value="P:protein polyubiquitination"/>
    <property type="evidence" value="ECO:0007669"/>
    <property type="project" value="TreeGrafter"/>
</dbReference>
<gene>
    <name evidence="3" type="ORF">GBAR_LOCUS10238</name>
</gene>
<dbReference type="Gene3D" id="2.60.220.30">
    <property type="match status" value="1"/>
</dbReference>
<dbReference type="Gene3D" id="3.30.40.10">
    <property type="entry name" value="Zinc/RING finger domain, C3HC4 (zinc finger)"/>
    <property type="match status" value="1"/>
</dbReference>
<evidence type="ECO:0000313" key="4">
    <source>
        <dbReference type="Proteomes" id="UP001174909"/>
    </source>
</evidence>
<feature type="compositionally biased region" description="Low complexity" evidence="1">
    <location>
        <begin position="46"/>
        <end position="59"/>
    </location>
</feature>
<dbReference type="AlphaFoldDB" id="A0AA35RUN0"/>
<accession>A0AA35RUN0</accession>
<evidence type="ECO:0000256" key="1">
    <source>
        <dbReference type="SAM" id="MobiDB-lite"/>
    </source>
</evidence>
<name>A0AA35RUN0_GEOBA</name>
<feature type="region of interest" description="Disordered" evidence="1">
    <location>
        <begin position="30"/>
        <end position="67"/>
    </location>
</feature>
<dbReference type="GO" id="GO:0061630">
    <property type="term" value="F:ubiquitin protein ligase activity"/>
    <property type="evidence" value="ECO:0007669"/>
    <property type="project" value="TreeGrafter"/>
</dbReference>
<dbReference type="Proteomes" id="UP001174909">
    <property type="component" value="Unassembled WGS sequence"/>
</dbReference>
<dbReference type="InterPro" id="IPR051438">
    <property type="entry name" value="RNF_E3_ubiq-protein_ligase"/>
</dbReference>
<keyword evidence="2" id="KW-1133">Transmembrane helix</keyword>
<dbReference type="SUPFAM" id="SSF57850">
    <property type="entry name" value="RING/U-box"/>
    <property type="match status" value="1"/>
</dbReference>
<evidence type="ECO:0000313" key="3">
    <source>
        <dbReference type="EMBL" id="CAI8016727.1"/>
    </source>
</evidence>
<keyword evidence="4" id="KW-1185">Reference proteome</keyword>
<protein>
    <submittedName>
        <fullName evidence="3">Uncharacterized protein</fullName>
    </submittedName>
</protein>
<evidence type="ECO:0000256" key="2">
    <source>
        <dbReference type="SAM" id="Phobius"/>
    </source>
</evidence>
<dbReference type="GO" id="GO:0006511">
    <property type="term" value="P:ubiquitin-dependent protein catabolic process"/>
    <property type="evidence" value="ECO:0007669"/>
    <property type="project" value="TreeGrafter"/>
</dbReference>
<feature type="transmembrane region" description="Helical" evidence="2">
    <location>
        <begin position="106"/>
        <end position="125"/>
    </location>
</feature>
<dbReference type="PANTHER" id="PTHR46016:SF1">
    <property type="entry name" value="RING-TYPE DOMAIN-CONTAINING PROTEIN"/>
    <property type="match status" value="1"/>
</dbReference>
<organism evidence="3 4">
    <name type="scientific">Geodia barretti</name>
    <name type="common">Barrett's horny sponge</name>
    <dbReference type="NCBI Taxonomy" id="519541"/>
    <lineage>
        <taxon>Eukaryota</taxon>
        <taxon>Metazoa</taxon>
        <taxon>Porifera</taxon>
        <taxon>Demospongiae</taxon>
        <taxon>Heteroscleromorpha</taxon>
        <taxon>Tetractinellida</taxon>
        <taxon>Astrophorina</taxon>
        <taxon>Geodiidae</taxon>
        <taxon>Geodia</taxon>
    </lineage>
</organism>
<reference evidence="3" key="1">
    <citation type="submission" date="2023-03" db="EMBL/GenBank/DDBJ databases">
        <authorList>
            <person name="Steffen K."/>
            <person name="Cardenas P."/>
        </authorList>
    </citation>
    <scope>NUCLEOTIDE SEQUENCE</scope>
</reference>
<dbReference type="EMBL" id="CASHTH010001554">
    <property type="protein sequence ID" value="CAI8016727.1"/>
    <property type="molecule type" value="Genomic_DNA"/>
</dbReference>
<keyword evidence="2" id="KW-0812">Transmembrane</keyword>
<dbReference type="InterPro" id="IPR013083">
    <property type="entry name" value="Znf_RING/FYVE/PHD"/>
</dbReference>
<dbReference type="PANTHER" id="PTHR46016">
    <property type="entry name" value="ZINC FINGER, RING/FYVE/PHD-TYPE"/>
    <property type="match status" value="1"/>
</dbReference>